<dbReference type="Pfam" id="PF13181">
    <property type="entry name" value="TPR_8"/>
    <property type="match status" value="1"/>
</dbReference>
<gene>
    <name evidence="2" type="ORF">JXQ802_LOCUS46209</name>
    <name evidence="1" type="ORF">PYM288_LOCUS30478</name>
</gene>
<evidence type="ECO:0000313" key="2">
    <source>
        <dbReference type="EMBL" id="CAF1580899.1"/>
    </source>
</evidence>
<dbReference type="InterPro" id="IPR011990">
    <property type="entry name" value="TPR-like_helical_dom_sf"/>
</dbReference>
<organism evidence="1 3">
    <name type="scientific">Rotaria sordida</name>
    <dbReference type="NCBI Taxonomy" id="392033"/>
    <lineage>
        <taxon>Eukaryota</taxon>
        <taxon>Metazoa</taxon>
        <taxon>Spiralia</taxon>
        <taxon>Gnathifera</taxon>
        <taxon>Rotifera</taxon>
        <taxon>Eurotatoria</taxon>
        <taxon>Bdelloidea</taxon>
        <taxon>Philodinida</taxon>
        <taxon>Philodinidae</taxon>
        <taxon>Rotaria</taxon>
    </lineage>
</organism>
<reference evidence="1" key="1">
    <citation type="submission" date="2021-02" db="EMBL/GenBank/DDBJ databases">
        <authorList>
            <person name="Nowell W R."/>
        </authorList>
    </citation>
    <scope>NUCLEOTIDE SEQUENCE</scope>
</reference>
<evidence type="ECO:0000313" key="3">
    <source>
        <dbReference type="Proteomes" id="UP000663854"/>
    </source>
</evidence>
<dbReference type="Gene3D" id="1.25.40.10">
    <property type="entry name" value="Tetratricopeptide repeat domain"/>
    <property type="match status" value="3"/>
</dbReference>
<dbReference type="EMBL" id="CAJNOL010004095">
    <property type="protein sequence ID" value="CAF1580899.1"/>
    <property type="molecule type" value="Genomic_DNA"/>
</dbReference>
<dbReference type="Gene3D" id="3.90.176.10">
    <property type="entry name" value="Toxin ADP-ribosyltransferase, Chain A, domain 1"/>
    <property type="match status" value="1"/>
</dbReference>
<protein>
    <submittedName>
        <fullName evidence="1">Uncharacterized protein</fullName>
    </submittedName>
</protein>
<dbReference type="SUPFAM" id="SSF56399">
    <property type="entry name" value="ADP-ribosylation"/>
    <property type="match status" value="1"/>
</dbReference>
<dbReference type="SUPFAM" id="SSF48452">
    <property type="entry name" value="TPR-like"/>
    <property type="match status" value="2"/>
</dbReference>
<accession>A0A815EB08</accession>
<dbReference type="EMBL" id="CAJNOH010002831">
    <property type="protein sequence ID" value="CAF1312256.1"/>
    <property type="molecule type" value="Genomic_DNA"/>
</dbReference>
<sequence>MKFNSLSKDEQKSITNLSVESALFLWSYILKDALIDTDTKDDEKQVMLAYCRSQYQSNNSMLAQIDEFEQHYQSKDAIECESLETASLYVVNTIFEIDVDPSVGNLIFANIAEYSQYPQEQEILFDLGCTFKIVDVTYDNSTQQSIVKMIGVNEVEQLFSDFVKKIEETKKTNRYFDGLINDFVNKIGYEQGIRLYEHLLRLSTTDEQKIHKKLFRFVNLYEKYCGTSNVAILYGCFGWFSTQRADYDSAIAHCTRALSLVKRKSSNDNMTIEIAMIHNTIGWSYYEKEDYETALNWCQKARKIFKQCSYVEDSKYVRILRSEQNLKKSPSRNAVEYAEILTNIGCICYKMNDFDIAIFYCKKSMNIFEQCDHEIIFDNHNRMAIASKYKIDNHHETIAANYEVFADVYYKKENYVLAREYYQRAQNIFETITPRIPICLQRSPSIFGRNIKRLQNSIRITEQALVANKQNSTLQQEREKKNVF</sequence>
<dbReference type="AlphaFoldDB" id="A0A815EB08"/>
<evidence type="ECO:0000313" key="4">
    <source>
        <dbReference type="Proteomes" id="UP000663870"/>
    </source>
</evidence>
<keyword evidence="4" id="KW-1185">Reference proteome</keyword>
<evidence type="ECO:0000313" key="1">
    <source>
        <dbReference type="EMBL" id="CAF1312256.1"/>
    </source>
</evidence>
<dbReference type="SMART" id="SM00028">
    <property type="entry name" value="TPR"/>
    <property type="match status" value="4"/>
</dbReference>
<dbReference type="InterPro" id="IPR019734">
    <property type="entry name" value="TPR_rpt"/>
</dbReference>
<dbReference type="Proteomes" id="UP000663870">
    <property type="component" value="Unassembled WGS sequence"/>
</dbReference>
<dbReference type="PANTHER" id="PTHR10098:SF108">
    <property type="entry name" value="TETRATRICOPEPTIDE REPEAT PROTEIN 28"/>
    <property type="match status" value="1"/>
</dbReference>
<dbReference type="Proteomes" id="UP000663854">
    <property type="component" value="Unassembled WGS sequence"/>
</dbReference>
<name>A0A815EB08_9BILA</name>
<proteinExistence type="predicted"/>
<dbReference type="PANTHER" id="PTHR10098">
    <property type="entry name" value="RAPSYN-RELATED"/>
    <property type="match status" value="1"/>
</dbReference>
<comment type="caution">
    <text evidence="1">The sequence shown here is derived from an EMBL/GenBank/DDBJ whole genome shotgun (WGS) entry which is preliminary data.</text>
</comment>